<accession>A0A174AY26</accession>
<dbReference type="Pfam" id="PF13408">
    <property type="entry name" value="Zn_ribbon_recom"/>
    <property type="match status" value="1"/>
</dbReference>
<dbReference type="InterPro" id="IPR036162">
    <property type="entry name" value="Resolvase-like_N_sf"/>
</dbReference>
<dbReference type="InterPro" id="IPR038109">
    <property type="entry name" value="DNA_bind_recomb_sf"/>
</dbReference>
<dbReference type="EMBL" id="CYYY01000007">
    <property type="protein sequence ID" value="CUN92410.1"/>
    <property type="molecule type" value="Genomic_DNA"/>
</dbReference>
<dbReference type="Pfam" id="PF07508">
    <property type="entry name" value="Recombinase"/>
    <property type="match status" value="1"/>
</dbReference>
<dbReference type="InterPro" id="IPR011109">
    <property type="entry name" value="DNA_bind_recombinase_dom"/>
</dbReference>
<proteinExistence type="predicted"/>
<dbReference type="SUPFAM" id="SSF53041">
    <property type="entry name" value="Resolvase-like"/>
    <property type="match status" value="1"/>
</dbReference>
<name>A0A174AY26_9FIRM</name>
<dbReference type="PROSITE" id="PS51736">
    <property type="entry name" value="RECOMBINASES_3"/>
    <property type="match status" value="1"/>
</dbReference>
<reference evidence="3 4" key="1">
    <citation type="submission" date="2015-09" db="EMBL/GenBank/DDBJ databases">
        <authorList>
            <consortium name="Pathogen Informatics"/>
        </authorList>
    </citation>
    <scope>NUCLEOTIDE SEQUENCE [LARGE SCALE GENOMIC DNA]</scope>
    <source>
        <strain evidence="3 4">2789STDY5608866</strain>
    </source>
</reference>
<dbReference type="RefSeq" id="WP_055181681.1">
    <property type="nucleotide sequence ID" value="NZ_CABIWY010000007.1"/>
</dbReference>
<dbReference type="GO" id="GO:0000150">
    <property type="term" value="F:DNA strand exchange activity"/>
    <property type="evidence" value="ECO:0007669"/>
    <property type="project" value="InterPro"/>
</dbReference>
<dbReference type="GO" id="GO:0003677">
    <property type="term" value="F:DNA binding"/>
    <property type="evidence" value="ECO:0007669"/>
    <property type="project" value="InterPro"/>
</dbReference>
<dbReference type="Gene3D" id="3.40.50.1390">
    <property type="entry name" value="Resolvase, N-terminal catalytic domain"/>
    <property type="match status" value="1"/>
</dbReference>
<dbReference type="InterPro" id="IPR025827">
    <property type="entry name" value="Zn_ribbon_recom_dom"/>
</dbReference>
<evidence type="ECO:0000259" key="1">
    <source>
        <dbReference type="PROSITE" id="PS51736"/>
    </source>
</evidence>
<protein>
    <submittedName>
        <fullName evidence="3">Recombinase</fullName>
    </submittedName>
</protein>
<dbReference type="SMART" id="SM00857">
    <property type="entry name" value="Resolvase"/>
    <property type="match status" value="1"/>
</dbReference>
<feature type="domain" description="Recombinase" evidence="2">
    <location>
        <begin position="178"/>
        <end position="322"/>
    </location>
</feature>
<dbReference type="AlphaFoldDB" id="A0A174AY26"/>
<dbReference type="Proteomes" id="UP000095439">
    <property type="component" value="Unassembled WGS sequence"/>
</dbReference>
<dbReference type="Pfam" id="PF00239">
    <property type="entry name" value="Resolvase"/>
    <property type="match status" value="1"/>
</dbReference>
<evidence type="ECO:0000259" key="2">
    <source>
        <dbReference type="PROSITE" id="PS51737"/>
    </source>
</evidence>
<dbReference type="PANTHER" id="PTHR30461">
    <property type="entry name" value="DNA-INVERTASE FROM LAMBDOID PROPHAGE"/>
    <property type="match status" value="1"/>
</dbReference>
<dbReference type="InterPro" id="IPR050639">
    <property type="entry name" value="SSR_resolvase"/>
</dbReference>
<dbReference type="InterPro" id="IPR006119">
    <property type="entry name" value="Resolv_N"/>
</dbReference>
<dbReference type="PANTHER" id="PTHR30461:SF23">
    <property type="entry name" value="DNA RECOMBINASE-RELATED"/>
    <property type="match status" value="1"/>
</dbReference>
<gene>
    <name evidence="3" type="ORF">ERS852423_01811</name>
</gene>
<dbReference type="Gene3D" id="3.90.1750.20">
    <property type="entry name" value="Putative Large Serine Recombinase, Chain B, Domain 2"/>
    <property type="match status" value="1"/>
</dbReference>
<organism evidence="3 4">
    <name type="scientific">Dorea longicatena</name>
    <dbReference type="NCBI Taxonomy" id="88431"/>
    <lineage>
        <taxon>Bacteria</taxon>
        <taxon>Bacillati</taxon>
        <taxon>Bacillota</taxon>
        <taxon>Clostridia</taxon>
        <taxon>Lachnospirales</taxon>
        <taxon>Lachnospiraceae</taxon>
        <taxon>Dorea</taxon>
    </lineage>
</organism>
<sequence length="557" mass="64869">MEQMQKNTPDIYDAALYLRLSRDDMDDGSEKTESNSIANQRELLRSFIKSQPDIQIFDIYVDDGYSGGNFDRPEFKRMTTDIEAGRVNCVIVKDLSRFGREYIEAGRWIEKTYPALNVRFISVTDQFDSKTADFSEKSFVVPIKNFVNESYCRDISGKVRSHQKIKREKGEFIGAFAPYGYCKDPENKNCLVIDDYAADIVRKIFAWKIEGFSFGAIAEKLNVRHVQSPKEYKIANGENYNAGFQGTDTPKWSAVQIKRILTNEVYIGNMVQGKQERISYKVKKRLDKPESEWVRVKNTHPAIINQSDFDVVQKLLQYDGRASKTSDSASFFAGFIFCGDCGVPMIRRVNRYKGKEKAFYICQTKNKGGDCTRHSISEEVLKKIVLKEIQMYTALFVDYEMIMEELQQMEVSYDQVISYDTQIAKLQEEYNKCYSIKVSLADDLKSGMITKEEFDEFRESYGKKCEELDQMIEHQKKLVKQMFEGGVSAKVQLEDWKKSLEIKELDRTLLALTVDKIYIYENKQIKIRIRYQDVIEKMKVIKRFYTEHQAEYRKEVG</sequence>
<evidence type="ECO:0000313" key="3">
    <source>
        <dbReference type="EMBL" id="CUN92410.1"/>
    </source>
</evidence>
<feature type="domain" description="Resolvase/invertase-type recombinase catalytic" evidence="1">
    <location>
        <begin position="13"/>
        <end position="170"/>
    </location>
</feature>
<evidence type="ECO:0000313" key="4">
    <source>
        <dbReference type="Proteomes" id="UP000095439"/>
    </source>
</evidence>
<dbReference type="PROSITE" id="PS51737">
    <property type="entry name" value="RECOMBINASE_DNA_BIND"/>
    <property type="match status" value="1"/>
</dbReference>